<evidence type="ECO:0000313" key="3">
    <source>
        <dbReference type="Proteomes" id="UP000815677"/>
    </source>
</evidence>
<reference evidence="2" key="1">
    <citation type="submission" date="2014-09" db="EMBL/GenBank/DDBJ databases">
        <title>Genome sequence of the luminous mushroom Mycena chlorophos for searching fungal bioluminescence genes.</title>
        <authorList>
            <person name="Tanaka Y."/>
            <person name="Kasuga D."/>
            <person name="Oba Y."/>
            <person name="Hase S."/>
            <person name="Sato K."/>
            <person name="Oba Y."/>
            <person name="Sakakibara Y."/>
        </authorList>
    </citation>
    <scope>NUCLEOTIDE SEQUENCE</scope>
</reference>
<feature type="compositionally biased region" description="Polar residues" evidence="1">
    <location>
        <begin position="54"/>
        <end position="63"/>
    </location>
</feature>
<feature type="region of interest" description="Disordered" evidence="1">
    <location>
        <begin position="112"/>
        <end position="151"/>
    </location>
</feature>
<dbReference type="Proteomes" id="UP000815677">
    <property type="component" value="Unassembled WGS sequence"/>
</dbReference>
<accession>A0ABQ0L2G4</accession>
<gene>
    <name evidence="2" type="ORF">MCHLO_02922</name>
</gene>
<sequence length="151" mass="16137">MKGNRMVGLTYVSNIACPGPNQPDTPTMRFSASVSNGAEYDVVSDSAGSRPLTMATNLSTSSKGFDEQSFQRRILWQSQCGLGGVKRWGDRELADGDHGCVESEVRRPLGTNVYYSPSEKHNRASDAASISSARYAPATSSNKSPPGLGQC</sequence>
<dbReference type="EMBL" id="DF841095">
    <property type="protein sequence ID" value="GAT45336.1"/>
    <property type="molecule type" value="Genomic_DNA"/>
</dbReference>
<proteinExistence type="predicted"/>
<organism evidence="2 3">
    <name type="scientific">Mycena chlorophos</name>
    <name type="common">Agaric fungus</name>
    <name type="synonym">Agaricus chlorophos</name>
    <dbReference type="NCBI Taxonomy" id="658473"/>
    <lineage>
        <taxon>Eukaryota</taxon>
        <taxon>Fungi</taxon>
        <taxon>Dikarya</taxon>
        <taxon>Basidiomycota</taxon>
        <taxon>Agaricomycotina</taxon>
        <taxon>Agaricomycetes</taxon>
        <taxon>Agaricomycetidae</taxon>
        <taxon>Agaricales</taxon>
        <taxon>Marasmiineae</taxon>
        <taxon>Mycenaceae</taxon>
        <taxon>Mycena</taxon>
    </lineage>
</organism>
<keyword evidence="3" id="KW-1185">Reference proteome</keyword>
<feature type="region of interest" description="Disordered" evidence="1">
    <location>
        <begin position="43"/>
        <end position="63"/>
    </location>
</feature>
<protein>
    <submittedName>
        <fullName evidence="2">Uncharacterized protein</fullName>
    </submittedName>
</protein>
<name>A0ABQ0L2G4_MYCCL</name>
<evidence type="ECO:0000313" key="2">
    <source>
        <dbReference type="EMBL" id="GAT45336.1"/>
    </source>
</evidence>
<evidence type="ECO:0000256" key="1">
    <source>
        <dbReference type="SAM" id="MobiDB-lite"/>
    </source>
</evidence>